<protein>
    <submittedName>
        <fullName evidence="2">DUF3108 domain-containing protein</fullName>
    </submittedName>
</protein>
<dbReference type="InterPro" id="IPR049279">
    <property type="entry name" value="DUF3108-like"/>
</dbReference>
<name>A0A504JPK8_9FLAO</name>
<reference evidence="2 3" key="1">
    <citation type="submission" date="2019-06" db="EMBL/GenBank/DDBJ databases">
        <authorList>
            <person name="Meng X."/>
        </authorList>
    </citation>
    <scope>NUCLEOTIDE SEQUENCE [LARGE SCALE GENOMIC DNA]</scope>
    <source>
        <strain evidence="2 3">M625</strain>
    </source>
</reference>
<dbReference type="Proteomes" id="UP000315540">
    <property type="component" value="Unassembled WGS sequence"/>
</dbReference>
<feature type="domain" description="DUF3108" evidence="1">
    <location>
        <begin position="51"/>
        <end position="243"/>
    </location>
</feature>
<comment type="caution">
    <text evidence="2">The sequence shown here is derived from an EMBL/GenBank/DDBJ whole genome shotgun (WGS) entry which is preliminary data.</text>
</comment>
<dbReference type="AlphaFoldDB" id="A0A504JPK8"/>
<evidence type="ECO:0000313" key="2">
    <source>
        <dbReference type="EMBL" id="TPN88729.1"/>
    </source>
</evidence>
<proteinExistence type="predicted"/>
<dbReference type="Pfam" id="PF21347">
    <property type="entry name" value="DUF3108_like"/>
    <property type="match status" value="1"/>
</dbReference>
<gene>
    <name evidence="2" type="ORF">FHK87_00505</name>
</gene>
<keyword evidence="3" id="KW-1185">Reference proteome</keyword>
<dbReference type="OrthoDB" id="665223at2"/>
<organism evidence="2 3">
    <name type="scientific">Aquimarina algicola</name>
    <dbReference type="NCBI Taxonomy" id="2589995"/>
    <lineage>
        <taxon>Bacteria</taxon>
        <taxon>Pseudomonadati</taxon>
        <taxon>Bacteroidota</taxon>
        <taxon>Flavobacteriia</taxon>
        <taxon>Flavobacteriales</taxon>
        <taxon>Flavobacteriaceae</taxon>
        <taxon>Aquimarina</taxon>
    </lineage>
</organism>
<dbReference type="Gene3D" id="2.40.360.20">
    <property type="match status" value="1"/>
</dbReference>
<sequence length="250" mass="29086">MIFHKSILLVSFYDHLLGCKSRMKTFVIFICVYVLFYQLNYSQQYDFSFIEEGTSLKYISYNEKGDQLSFGIHKTVSVTKHKDSIVTKMQATQVSKEKKYKTNSPINYTIVYIQNETRIGPERFFLTSYDGGNMNVEINGNTINFPRNKKSKLNDGQIEVKIIDNTIVFATINYTIFNRKNLGKEKIKTPAGTFLCKKISYDIEESYFKGAIKTKSNSIEWYSDELILIKSEFYNNIGMLERSHELVSKQ</sequence>
<dbReference type="RefSeq" id="WP_140588509.1">
    <property type="nucleotide sequence ID" value="NZ_VFWZ01000001.1"/>
</dbReference>
<accession>A0A504JPK8</accession>
<dbReference type="EMBL" id="VFWZ01000001">
    <property type="protein sequence ID" value="TPN88729.1"/>
    <property type="molecule type" value="Genomic_DNA"/>
</dbReference>
<evidence type="ECO:0000259" key="1">
    <source>
        <dbReference type="Pfam" id="PF21347"/>
    </source>
</evidence>
<evidence type="ECO:0000313" key="3">
    <source>
        <dbReference type="Proteomes" id="UP000315540"/>
    </source>
</evidence>